<gene>
    <name evidence="4" type="primary">FPGT</name>
    <name evidence="4" type="ORF">Anas_04528</name>
</gene>
<dbReference type="GO" id="GO:0042350">
    <property type="term" value="P:GDP-L-fucose biosynthetic process"/>
    <property type="evidence" value="ECO:0007669"/>
    <property type="project" value="UniProtKB-ARBA"/>
</dbReference>
<dbReference type="Pfam" id="PF07959">
    <property type="entry name" value="Fucose_pyrophosphorylase"/>
    <property type="match status" value="1"/>
</dbReference>
<dbReference type="EMBL" id="SEYY01008988">
    <property type="protein sequence ID" value="KAB7501947.1"/>
    <property type="molecule type" value="Genomic_DNA"/>
</dbReference>
<dbReference type="GO" id="GO:0000166">
    <property type="term" value="F:nucleotide binding"/>
    <property type="evidence" value="ECO:0007669"/>
    <property type="project" value="UniProtKB-KW"/>
</dbReference>
<evidence type="ECO:0000256" key="2">
    <source>
        <dbReference type="ARBA" id="ARBA00022741"/>
    </source>
</evidence>
<proteinExistence type="predicted"/>
<keyword evidence="2" id="KW-0547">Nucleotide-binding</keyword>
<protein>
    <submittedName>
        <fullName evidence="4">Fucose-1-phosphate guanylyltransferase</fullName>
    </submittedName>
</protein>
<evidence type="ECO:0000256" key="1">
    <source>
        <dbReference type="ARBA" id="ARBA00022679"/>
    </source>
</evidence>
<dbReference type="OrthoDB" id="10062280at2759"/>
<sequence length="578" mass="66320">MTKLFQAYKNIQLSKNENEIKFWDLVILTTYDQEQKKCFEKQIQELMSHVSLLKKLGCGGSTLHVIKTLEEVLNISLYNKRILIIHSDTVFEYFCLTGGSSQRLPSYSVQGKIFSPVPVKDLISGSRVSHMLDLKLAMYLPFCNLLRPGIFVTCGDDIETFYLDANKVDVDKLQKADVVALAHPCDIETAVGHGVYVTPEKIDTLKESSVIVSDCSEVLQKPSIELMRSKNATFIENNEEKVYSDSVFWMSEKVYRSLLSWYKNATIDAELDAYGHFLPCFGVNVKSSQQRIDYDYITQLLPVLKDFDLKLIILRMSQFYHLGTMKEYLFNFTNCPSFMEELSLVKNTSNVSSPCLCENNEQERSLVISCFLLKDRLLTLKTKESQLIAEWSEIETPLCVKEKLILSNCVIKLCQEIEFLQNEVDCFGSFLYHTIPLRLKEILFYVTIAYETTANLKSSFTDFASVEFAAVPIKEVLFLGDIKEAEAAADGKPFSLWNLRLFKGALTPEESFWKTHNFINKILNWKDKSLPMQTKLNLNDTCPIFSMKQIMKLKDLDVFLNNRKKLIELIDSSHKTES</sequence>
<keyword evidence="5" id="KW-1185">Reference proteome</keyword>
<name>A0A5N5T6P4_9CRUS</name>
<keyword evidence="1 4" id="KW-0808">Transferase</keyword>
<dbReference type="InterPro" id="IPR012887">
    <property type="entry name" value="GDP_fucose_pyrophosphorylase"/>
</dbReference>
<evidence type="ECO:0000313" key="5">
    <source>
        <dbReference type="Proteomes" id="UP000326759"/>
    </source>
</evidence>
<reference evidence="4 5" key="1">
    <citation type="journal article" date="2019" name="PLoS Biol.">
        <title>Sex chromosomes control vertical transmission of feminizing Wolbachia symbionts in an isopod.</title>
        <authorList>
            <person name="Becking T."/>
            <person name="Chebbi M.A."/>
            <person name="Giraud I."/>
            <person name="Moumen B."/>
            <person name="Laverre T."/>
            <person name="Caubet Y."/>
            <person name="Peccoud J."/>
            <person name="Gilbert C."/>
            <person name="Cordaux R."/>
        </authorList>
    </citation>
    <scope>NUCLEOTIDE SEQUENCE [LARGE SCALE GENOMIC DNA]</scope>
    <source>
        <strain evidence="4">ANa2</strain>
        <tissue evidence="4">Whole body excluding digestive tract and cuticle</tissue>
    </source>
</reference>
<comment type="caution">
    <text evidence="4">The sequence shown here is derived from an EMBL/GenBank/DDBJ whole genome shotgun (WGS) entry which is preliminary data.</text>
</comment>
<organism evidence="4 5">
    <name type="scientific">Armadillidium nasatum</name>
    <dbReference type="NCBI Taxonomy" id="96803"/>
    <lineage>
        <taxon>Eukaryota</taxon>
        <taxon>Metazoa</taxon>
        <taxon>Ecdysozoa</taxon>
        <taxon>Arthropoda</taxon>
        <taxon>Crustacea</taxon>
        <taxon>Multicrustacea</taxon>
        <taxon>Malacostraca</taxon>
        <taxon>Eumalacostraca</taxon>
        <taxon>Peracarida</taxon>
        <taxon>Isopoda</taxon>
        <taxon>Oniscidea</taxon>
        <taxon>Crinocheta</taxon>
        <taxon>Armadillidiidae</taxon>
        <taxon>Armadillidium</taxon>
    </lineage>
</organism>
<dbReference type="PANTHER" id="PTHR15045">
    <property type="entry name" value="FUCOSE-1-PHOSPHATE GUANYLYLTRANSFERASE"/>
    <property type="match status" value="1"/>
</dbReference>
<dbReference type="Proteomes" id="UP000326759">
    <property type="component" value="Unassembled WGS sequence"/>
</dbReference>
<feature type="domain" description="GDP-fucose pyrophosphorylase" evidence="3">
    <location>
        <begin position="77"/>
        <end position="502"/>
    </location>
</feature>
<accession>A0A5N5T6P4</accession>
<evidence type="ECO:0000259" key="3">
    <source>
        <dbReference type="Pfam" id="PF07959"/>
    </source>
</evidence>
<dbReference type="AlphaFoldDB" id="A0A5N5T6P4"/>
<dbReference type="PANTHER" id="PTHR15045:SF1">
    <property type="entry name" value="FUCOSE-1-PHOSPHATE GUANYLYLTRANSFERASE"/>
    <property type="match status" value="1"/>
</dbReference>
<keyword evidence="4" id="KW-0548">Nucleotidyltransferase</keyword>
<evidence type="ECO:0000313" key="4">
    <source>
        <dbReference type="EMBL" id="KAB7501947.1"/>
    </source>
</evidence>
<dbReference type="GO" id="GO:0016779">
    <property type="term" value="F:nucleotidyltransferase activity"/>
    <property type="evidence" value="ECO:0007669"/>
    <property type="project" value="UniProtKB-KW"/>
</dbReference>